<proteinExistence type="predicted"/>
<evidence type="ECO:0000256" key="2">
    <source>
        <dbReference type="ARBA" id="ARBA00022692"/>
    </source>
</evidence>
<dbReference type="GO" id="GO:0005524">
    <property type="term" value="F:ATP binding"/>
    <property type="evidence" value="ECO:0007669"/>
    <property type="project" value="UniProtKB-KW"/>
</dbReference>
<dbReference type="Gene3D" id="1.20.1560.10">
    <property type="entry name" value="ABC transporter type 1, transmembrane domain"/>
    <property type="match status" value="1"/>
</dbReference>
<dbReference type="PROSITE" id="PS50929">
    <property type="entry name" value="ABC_TM1F"/>
    <property type="match status" value="1"/>
</dbReference>
<protein>
    <submittedName>
        <fullName evidence="8">ABC transporter ATP-binding protein</fullName>
    </submittedName>
</protein>
<dbReference type="InterPro" id="IPR039421">
    <property type="entry name" value="Type_1_exporter"/>
</dbReference>
<dbReference type="PROSITE" id="PS00211">
    <property type="entry name" value="ABC_TRANSPORTER_1"/>
    <property type="match status" value="1"/>
</dbReference>
<keyword evidence="9" id="KW-1185">Reference proteome</keyword>
<feature type="transmembrane region" description="Helical" evidence="5">
    <location>
        <begin position="185"/>
        <end position="205"/>
    </location>
</feature>
<dbReference type="PANTHER" id="PTHR43394:SF1">
    <property type="entry name" value="ATP-BINDING CASSETTE SUB-FAMILY B MEMBER 10, MITOCHONDRIAL"/>
    <property type="match status" value="1"/>
</dbReference>
<comment type="caution">
    <text evidence="8">The sequence shown here is derived from an EMBL/GenBank/DDBJ whole genome shotgun (WGS) entry which is preliminary data.</text>
</comment>
<dbReference type="InterPro" id="IPR027417">
    <property type="entry name" value="P-loop_NTPase"/>
</dbReference>
<name>A0A5N0EIC6_9NOCA</name>
<dbReference type="PANTHER" id="PTHR43394">
    <property type="entry name" value="ATP-DEPENDENT PERMEASE MDL1, MITOCHONDRIAL"/>
    <property type="match status" value="1"/>
</dbReference>
<feature type="transmembrane region" description="Helical" evidence="5">
    <location>
        <begin position="46"/>
        <end position="68"/>
    </location>
</feature>
<dbReference type="GO" id="GO:0016887">
    <property type="term" value="F:ATP hydrolysis activity"/>
    <property type="evidence" value="ECO:0007669"/>
    <property type="project" value="InterPro"/>
</dbReference>
<dbReference type="InterPro" id="IPR036640">
    <property type="entry name" value="ABC1_TM_sf"/>
</dbReference>
<dbReference type="GO" id="GO:0015421">
    <property type="term" value="F:ABC-type oligopeptide transporter activity"/>
    <property type="evidence" value="ECO:0007669"/>
    <property type="project" value="TreeGrafter"/>
</dbReference>
<dbReference type="EMBL" id="VXLC01000003">
    <property type="protein sequence ID" value="KAA8889032.1"/>
    <property type="molecule type" value="Genomic_DNA"/>
</dbReference>
<sequence>MRSRPCAIFATYRERVPSIADPPGPRERSSPNRFLLWLVISQPRRVLLGATLGSLWMVALTVPPYLLSRAIDDGLAKNDLAALTGWVAALFGIGVVNAALSIARHRTMSKVRMEASFQTVSTTVEHCVRLGADLSRRITAGEIVAIGSGDVQVIAQSLTVTGPGVGAAVGYVVIAVVMFSISPLLAVVVLAGVPILALTVGPLLHRIERAGAGHREQQGTLTTRLVDVFNGLPVLNGLGGKSVYAARYQSDSQALVIQGYRVGVATSWVDALGRGLPAAFLAVVIWLGARMAAEGSISVGSLVAVYGYTAMLVVPVSFFIEAAGDIARARVAARRVTGLLSISPDSSTESGTVDAPPAASMLRDPASGVEVRPGLSTALVGDNPAESAAVIDRLGGFTKSDVTWGDVRVDIVFADQLRRRILVADNDAYLFTGSVRDVVAGRHAPDDGRIRDALHVAVATDVVDALPDGLASTITPRGGNLSGGQRQRLRLARAVYAEPELLLAVEPTSAVDAHTEAAIATRLRAARRGRTTVVASTSPLVLDHVDTVIYLVDGVVAATGTHHDLLQAEPGYRALVSRGTDEGAHR</sequence>
<keyword evidence="3 5" id="KW-1133">Transmembrane helix</keyword>
<gene>
    <name evidence="8" type="ORF">F3087_08560</name>
</gene>
<dbReference type="OrthoDB" id="4966664at2"/>
<evidence type="ECO:0000256" key="1">
    <source>
        <dbReference type="ARBA" id="ARBA00004651"/>
    </source>
</evidence>
<accession>A0A5N0EIC6</accession>
<feature type="domain" description="ABC transporter" evidence="6">
    <location>
        <begin position="342"/>
        <end position="578"/>
    </location>
</feature>
<keyword evidence="2 5" id="KW-0812">Transmembrane</keyword>
<feature type="domain" description="ABC transmembrane type-1" evidence="7">
    <location>
        <begin position="47"/>
        <end position="328"/>
    </location>
</feature>
<feature type="transmembrane region" description="Helical" evidence="5">
    <location>
        <begin position="158"/>
        <end position="179"/>
    </location>
</feature>
<dbReference type="PROSITE" id="PS50893">
    <property type="entry name" value="ABC_TRANSPORTER_2"/>
    <property type="match status" value="1"/>
</dbReference>
<feature type="transmembrane region" description="Helical" evidence="5">
    <location>
        <begin position="299"/>
        <end position="320"/>
    </location>
</feature>
<dbReference type="Gene3D" id="3.40.50.300">
    <property type="entry name" value="P-loop containing nucleotide triphosphate hydrolases"/>
    <property type="match status" value="1"/>
</dbReference>
<dbReference type="SUPFAM" id="SSF52540">
    <property type="entry name" value="P-loop containing nucleoside triphosphate hydrolases"/>
    <property type="match status" value="1"/>
</dbReference>
<dbReference type="AlphaFoldDB" id="A0A5N0EIC6"/>
<dbReference type="InterPro" id="IPR011527">
    <property type="entry name" value="ABC1_TM_dom"/>
</dbReference>
<dbReference type="GO" id="GO:0005886">
    <property type="term" value="C:plasma membrane"/>
    <property type="evidence" value="ECO:0007669"/>
    <property type="project" value="UniProtKB-SubCell"/>
</dbReference>
<dbReference type="CDD" id="cd07346">
    <property type="entry name" value="ABC_6TM_exporters"/>
    <property type="match status" value="1"/>
</dbReference>
<evidence type="ECO:0000259" key="6">
    <source>
        <dbReference type="PROSITE" id="PS50893"/>
    </source>
</evidence>
<evidence type="ECO:0000256" key="4">
    <source>
        <dbReference type="ARBA" id="ARBA00023136"/>
    </source>
</evidence>
<keyword evidence="8" id="KW-0067">ATP-binding</keyword>
<dbReference type="InterPro" id="IPR003439">
    <property type="entry name" value="ABC_transporter-like_ATP-bd"/>
</dbReference>
<dbReference type="InterPro" id="IPR017871">
    <property type="entry name" value="ABC_transporter-like_CS"/>
</dbReference>
<evidence type="ECO:0000256" key="3">
    <source>
        <dbReference type="ARBA" id="ARBA00022989"/>
    </source>
</evidence>
<feature type="transmembrane region" description="Helical" evidence="5">
    <location>
        <begin position="80"/>
        <end position="103"/>
    </location>
</feature>
<comment type="subcellular location">
    <subcellularLocation>
        <location evidence="1">Cell membrane</location>
        <topology evidence="1">Multi-pass membrane protein</topology>
    </subcellularLocation>
</comment>
<evidence type="ECO:0000256" key="5">
    <source>
        <dbReference type="SAM" id="Phobius"/>
    </source>
</evidence>
<dbReference type="Proteomes" id="UP000323876">
    <property type="component" value="Unassembled WGS sequence"/>
</dbReference>
<dbReference type="Pfam" id="PF00664">
    <property type="entry name" value="ABC_membrane"/>
    <property type="match status" value="1"/>
</dbReference>
<dbReference type="SUPFAM" id="SSF90123">
    <property type="entry name" value="ABC transporter transmembrane region"/>
    <property type="match status" value="1"/>
</dbReference>
<evidence type="ECO:0000313" key="8">
    <source>
        <dbReference type="EMBL" id="KAA8889032.1"/>
    </source>
</evidence>
<evidence type="ECO:0000313" key="9">
    <source>
        <dbReference type="Proteomes" id="UP000323876"/>
    </source>
</evidence>
<evidence type="ECO:0000259" key="7">
    <source>
        <dbReference type="PROSITE" id="PS50929"/>
    </source>
</evidence>
<reference evidence="8 9" key="1">
    <citation type="submission" date="2019-09" db="EMBL/GenBank/DDBJ databases">
        <authorList>
            <person name="Wang X."/>
        </authorList>
    </citation>
    <scope>NUCLEOTIDE SEQUENCE [LARGE SCALE GENOMIC DNA]</scope>
    <source>
        <strain evidence="8 9">CICC 11023</strain>
    </source>
</reference>
<organism evidence="8 9">
    <name type="scientific">Nocardia colli</name>
    <dbReference type="NCBI Taxonomy" id="2545717"/>
    <lineage>
        <taxon>Bacteria</taxon>
        <taxon>Bacillati</taxon>
        <taxon>Actinomycetota</taxon>
        <taxon>Actinomycetes</taxon>
        <taxon>Mycobacteriales</taxon>
        <taxon>Nocardiaceae</taxon>
        <taxon>Nocardia</taxon>
    </lineage>
</organism>
<keyword evidence="4 5" id="KW-0472">Membrane</keyword>
<feature type="transmembrane region" description="Helical" evidence="5">
    <location>
        <begin position="275"/>
        <end position="293"/>
    </location>
</feature>
<dbReference type="Pfam" id="PF00005">
    <property type="entry name" value="ABC_tran"/>
    <property type="match status" value="1"/>
</dbReference>
<keyword evidence="8" id="KW-0547">Nucleotide-binding</keyword>